<comment type="similarity">
    <text evidence="2 6">Belongs to the CDC50/LEM3 family.</text>
</comment>
<evidence type="ECO:0000256" key="3">
    <source>
        <dbReference type="ARBA" id="ARBA00022692"/>
    </source>
</evidence>
<dbReference type="RefSeq" id="XP_022735698.1">
    <property type="nucleotide sequence ID" value="XM_022879963.1"/>
</dbReference>
<dbReference type="PIRSF" id="PIRSF015840">
    <property type="entry name" value="DUF284_TM_euk"/>
    <property type="match status" value="1"/>
</dbReference>
<keyword evidence="4 8" id="KW-1133">Transmembrane helix</keyword>
<evidence type="ECO:0000256" key="4">
    <source>
        <dbReference type="ARBA" id="ARBA00022989"/>
    </source>
</evidence>
<dbReference type="PANTHER" id="PTHR10926:SF0">
    <property type="entry name" value="CDC50, ISOFORM A"/>
    <property type="match status" value="1"/>
</dbReference>
<dbReference type="GO" id="GO:0005794">
    <property type="term" value="C:Golgi apparatus"/>
    <property type="evidence" value="ECO:0007669"/>
    <property type="project" value="TreeGrafter"/>
</dbReference>
<comment type="subcellular location">
    <subcellularLocation>
        <location evidence="1">Membrane</location>
        <topology evidence="1">Multi-pass membrane protein</topology>
    </subcellularLocation>
</comment>
<evidence type="ECO:0000313" key="9">
    <source>
        <dbReference type="Proteomes" id="UP000515121"/>
    </source>
</evidence>
<feature type="compositionally biased region" description="Low complexity" evidence="7">
    <location>
        <begin position="7"/>
        <end position="19"/>
    </location>
</feature>
<dbReference type="PANTHER" id="PTHR10926">
    <property type="entry name" value="CELL CYCLE CONTROL PROTEIN 50"/>
    <property type="match status" value="1"/>
</dbReference>
<evidence type="ECO:0000256" key="6">
    <source>
        <dbReference type="PIRNR" id="PIRNR015840"/>
    </source>
</evidence>
<evidence type="ECO:0000313" key="10">
    <source>
        <dbReference type="RefSeq" id="XP_022735698.1"/>
    </source>
</evidence>
<feature type="transmembrane region" description="Helical" evidence="8">
    <location>
        <begin position="49"/>
        <end position="71"/>
    </location>
</feature>
<sequence length="349" mass="39406">MSSNTPSSSAGGVGSADAAAPRRNSKRPKYSKFTQQELPACKPILTPRWVISAFLLVSIVFIPIGVVSLFASRDVVEIIDRYETACVPQNFSNDKVSFIQSAVDKTCNRTLTVKKLMKQPIYVYYQLDNFYQNHRRYVKSRSDSQLKDNSSWNDVSSCKPEDMSNDQPIVPCGLIAWSLFNDTYNFSLNNQQLAVNKKDISWKSDRDKKFGKDVFPKNFQNGTLIGGNRLDPSVPLSEQEDLIVWMRTAALPTFRKLYGKIERDLQPNEVIQVTLLNNYNTYSFNGKKKLVLSTTSWLGGKNDFLGIAYLTVGGLCFFLALSFTVVYLVKPRQLGDPSYLSWNRNPAGH</sequence>
<dbReference type="GO" id="GO:0005783">
    <property type="term" value="C:endoplasmic reticulum"/>
    <property type="evidence" value="ECO:0007669"/>
    <property type="project" value="TreeGrafter"/>
</dbReference>
<reference evidence="10" key="1">
    <citation type="submission" date="2025-08" db="UniProtKB">
        <authorList>
            <consortium name="RefSeq"/>
        </authorList>
    </citation>
    <scope>IDENTIFICATION</scope>
    <source>
        <tissue evidence="10">Fruit stalk</tissue>
    </source>
</reference>
<proteinExistence type="inferred from homology"/>
<accession>A0A6P5Y5I3</accession>
<protein>
    <recommendedName>
        <fullName evidence="6">ALA-interacting subunit</fullName>
    </recommendedName>
</protein>
<keyword evidence="3 8" id="KW-0812">Transmembrane</keyword>
<dbReference type="InterPro" id="IPR005045">
    <property type="entry name" value="CDC50/LEM3_fam"/>
</dbReference>
<dbReference type="GO" id="GO:0005886">
    <property type="term" value="C:plasma membrane"/>
    <property type="evidence" value="ECO:0007669"/>
    <property type="project" value="TreeGrafter"/>
</dbReference>
<keyword evidence="9" id="KW-1185">Reference proteome</keyword>
<keyword evidence="5 6" id="KW-0472">Membrane</keyword>
<feature type="transmembrane region" description="Helical" evidence="8">
    <location>
        <begin position="307"/>
        <end position="329"/>
    </location>
</feature>
<organism evidence="9 10">
    <name type="scientific">Durio zibethinus</name>
    <name type="common">Durian</name>
    <dbReference type="NCBI Taxonomy" id="66656"/>
    <lineage>
        <taxon>Eukaryota</taxon>
        <taxon>Viridiplantae</taxon>
        <taxon>Streptophyta</taxon>
        <taxon>Embryophyta</taxon>
        <taxon>Tracheophyta</taxon>
        <taxon>Spermatophyta</taxon>
        <taxon>Magnoliopsida</taxon>
        <taxon>eudicotyledons</taxon>
        <taxon>Gunneridae</taxon>
        <taxon>Pentapetalae</taxon>
        <taxon>rosids</taxon>
        <taxon>malvids</taxon>
        <taxon>Malvales</taxon>
        <taxon>Malvaceae</taxon>
        <taxon>Helicteroideae</taxon>
        <taxon>Durio</taxon>
    </lineage>
</organism>
<gene>
    <name evidence="10" type="primary">LOC111289095</name>
</gene>
<evidence type="ECO:0000256" key="1">
    <source>
        <dbReference type="ARBA" id="ARBA00004141"/>
    </source>
</evidence>
<dbReference type="OrthoDB" id="340608at2759"/>
<name>A0A6P5Y5I3_DURZI</name>
<evidence type="ECO:0000256" key="8">
    <source>
        <dbReference type="SAM" id="Phobius"/>
    </source>
</evidence>
<dbReference type="Pfam" id="PF03381">
    <property type="entry name" value="CDC50"/>
    <property type="match status" value="1"/>
</dbReference>
<evidence type="ECO:0000256" key="5">
    <source>
        <dbReference type="ARBA" id="ARBA00023136"/>
    </source>
</evidence>
<dbReference type="GeneID" id="111289095"/>
<evidence type="ECO:0000256" key="7">
    <source>
        <dbReference type="SAM" id="MobiDB-lite"/>
    </source>
</evidence>
<evidence type="ECO:0000256" key="2">
    <source>
        <dbReference type="ARBA" id="ARBA00009457"/>
    </source>
</evidence>
<dbReference type="AlphaFoldDB" id="A0A6P5Y5I3"/>
<feature type="region of interest" description="Disordered" evidence="7">
    <location>
        <begin position="1"/>
        <end position="31"/>
    </location>
</feature>
<dbReference type="KEGG" id="dzi:111289095"/>
<dbReference type="Proteomes" id="UP000515121">
    <property type="component" value="Unplaced"/>
</dbReference>